<dbReference type="FunFam" id="3.90.230.10:FF:000007">
    <property type="entry name" value="Xaa-Pro aminopeptidase P"/>
    <property type="match status" value="1"/>
</dbReference>
<evidence type="ECO:0000313" key="8">
    <source>
        <dbReference type="EMBL" id="MVO16593.1"/>
    </source>
</evidence>
<dbReference type="InterPro" id="IPR000587">
    <property type="entry name" value="Creatinase_N"/>
</dbReference>
<organism evidence="8 9">
    <name type="scientific">Parasedimentitalea huanghaiensis</name>
    <dbReference type="NCBI Taxonomy" id="2682100"/>
    <lineage>
        <taxon>Bacteria</taxon>
        <taxon>Pseudomonadati</taxon>
        <taxon>Pseudomonadota</taxon>
        <taxon>Alphaproteobacteria</taxon>
        <taxon>Rhodobacterales</taxon>
        <taxon>Paracoccaceae</taxon>
        <taxon>Parasedimentitalea</taxon>
    </lineage>
</organism>
<evidence type="ECO:0000259" key="7">
    <source>
        <dbReference type="Pfam" id="PF16188"/>
    </source>
</evidence>
<protein>
    <submittedName>
        <fullName evidence="8">M24 family metallopeptidase</fullName>
    </submittedName>
</protein>
<dbReference type="Pfam" id="PF01321">
    <property type="entry name" value="Creatinase_N"/>
    <property type="match status" value="1"/>
</dbReference>
<dbReference type="SUPFAM" id="SSF55920">
    <property type="entry name" value="Creatinase/aminopeptidase"/>
    <property type="match status" value="1"/>
</dbReference>
<gene>
    <name evidence="8" type="ORF">GO984_12310</name>
</gene>
<dbReference type="InterPro" id="IPR033740">
    <property type="entry name" value="Pept_M24B"/>
</dbReference>
<comment type="similarity">
    <text evidence="1">Belongs to the peptidase M24B family.</text>
</comment>
<dbReference type="Gene3D" id="3.40.350.10">
    <property type="entry name" value="Creatinase/prolidase N-terminal domain"/>
    <property type="match status" value="2"/>
</dbReference>
<dbReference type="Gene3D" id="3.90.230.10">
    <property type="entry name" value="Creatinase/methionine aminopeptidase superfamily"/>
    <property type="match status" value="1"/>
</dbReference>
<evidence type="ECO:0000313" key="9">
    <source>
        <dbReference type="Proteomes" id="UP000478892"/>
    </source>
</evidence>
<feature type="domain" description="Creatinase N-terminal" evidence="6">
    <location>
        <begin position="13"/>
        <end position="141"/>
    </location>
</feature>
<evidence type="ECO:0000259" key="5">
    <source>
        <dbReference type="Pfam" id="PF00557"/>
    </source>
</evidence>
<accession>A0A6L6WFF9</accession>
<keyword evidence="2" id="KW-0479">Metal-binding</keyword>
<dbReference type="SUPFAM" id="SSF53092">
    <property type="entry name" value="Creatinase/prolidase N-terminal domain"/>
    <property type="match status" value="2"/>
</dbReference>
<keyword evidence="9" id="KW-1185">Reference proteome</keyword>
<dbReference type="InterPro" id="IPR032416">
    <property type="entry name" value="Peptidase_M24_C"/>
</dbReference>
<dbReference type="GO" id="GO:0070006">
    <property type="term" value="F:metalloaminopeptidase activity"/>
    <property type="evidence" value="ECO:0007669"/>
    <property type="project" value="InterPro"/>
</dbReference>
<dbReference type="CDD" id="cd01085">
    <property type="entry name" value="APP"/>
    <property type="match status" value="1"/>
</dbReference>
<dbReference type="InterPro" id="IPR050422">
    <property type="entry name" value="X-Pro_aminopeptidase_P"/>
</dbReference>
<dbReference type="Proteomes" id="UP000478892">
    <property type="component" value="Unassembled WGS sequence"/>
</dbReference>
<evidence type="ECO:0000256" key="2">
    <source>
        <dbReference type="ARBA" id="ARBA00022723"/>
    </source>
</evidence>
<dbReference type="EMBL" id="WQLV01000007">
    <property type="protein sequence ID" value="MVO16593.1"/>
    <property type="molecule type" value="Genomic_DNA"/>
</dbReference>
<dbReference type="PANTHER" id="PTHR43763">
    <property type="entry name" value="XAA-PRO AMINOPEPTIDASE 1"/>
    <property type="match status" value="1"/>
</dbReference>
<dbReference type="GO" id="GO:0005737">
    <property type="term" value="C:cytoplasm"/>
    <property type="evidence" value="ECO:0007669"/>
    <property type="project" value="UniProtKB-ARBA"/>
</dbReference>
<dbReference type="InterPro" id="IPR000994">
    <property type="entry name" value="Pept_M24"/>
</dbReference>
<name>A0A6L6WFF9_9RHOB</name>
<reference evidence="8 9" key="1">
    <citation type="submission" date="2019-12" db="EMBL/GenBank/DDBJ databases">
        <authorList>
            <person name="Zhang Y.-J."/>
        </authorList>
    </citation>
    <scope>NUCLEOTIDE SEQUENCE [LARGE SCALE GENOMIC DNA]</scope>
    <source>
        <strain evidence="8 9">CY05</strain>
    </source>
</reference>
<evidence type="ECO:0000259" key="6">
    <source>
        <dbReference type="Pfam" id="PF01321"/>
    </source>
</evidence>
<proteinExistence type="inferred from homology"/>
<dbReference type="InterPro" id="IPR029149">
    <property type="entry name" value="Creatin/AminoP/Spt16_N"/>
</dbReference>
<feature type="domain" description="Peptidase M24" evidence="5">
    <location>
        <begin position="315"/>
        <end position="533"/>
    </location>
</feature>
<keyword evidence="4" id="KW-0464">Manganese</keyword>
<comment type="caution">
    <text evidence="8">The sequence shown here is derived from an EMBL/GenBank/DDBJ whole genome shotgun (WGS) entry which is preliminary data.</text>
</comment>
<evidence type="ECO:0000256" key="3">
    <source>
        <dbReference type="ARBA" id="ARBA00022801"/>
    </source>
</evidence>
<dbReference type="Pfam" id="PF00557">
    <property type="entry name" value="Peptidase_M24"/>
    <property type="match status" value="1"/>
</dbReference>
<feature type="domain" description="Peptidase M24 C-terminal" evidence="7">
    <location>
        <begin position="539"/>
        <end position="598"/>
    </location>
</feature>
<keyword evidence="3" id="KW-0378">Hydrolase</keyword>
<dbReference type="AlphaFoldDB" id="A0A6L6WFF9"/>
<evidence type="ECO:0000256" key="1">
    <source>
        <dbReference type="ARBA" id="ARBA00008766"/>
    </source>
</evidence>
<dbReference type="GO" id="GO:0046872">
    <property type="term" value="F:metal ion binding"/>
    <property type="evidence" value="ECO:0007669"/>
    <property type="project" value="UniProtKB-KW"/>
</dbReference>
<evidence type="ECO:0000256" key="4">
    <source>
        <dbReference type="ARBA" id="ARBA00023211"/>
    </source>
</evidence>
<dbReference type="PANTHER" id="PTHR43763:SF6">
    <property type="entry name" value="XAA-PRO AMINOPEPTIDASE 1"/>
    <property type="match status" value="1"/>
</dbReference>
<dbReference type="Pfam" id="PF16188">
    <property type="entry name" value="Peptidase_M24_C"/>
    <property type="match status" value="1"/>
</dbReference>
<dbReference type="InterPro" id="IPR036005">
    <property type="entry name" value="Creatinase/aminopeptidase-like"/>
</dbReference>
<dbReference type="RefSeq" id="WP_157022831.1">
    <property type="nucleotide sequence ID" value="NZ_WQLV01000007.1"/>
</dbReference>
<dbReference type="Pfam" id="PF16189">
    <property type="entry name" value="Creatinase_N_2"/>
    <property type="match status" value="1"/>
</dbReference>
<sequence length="605" mass="66614">MPDTSIPRATQHIAALRTEMSARGLDAFIIPRFDAHLGEYVAPHDERLKFITGFSGSAGMAIVTHDTVAVFVDGRYTVQVANECPGDLFTHWHLHDAPPSQWLVTNAMAEWAVGFDPMHLPTTWHDQFHQSCANVGAKLVPQNSNPVDAIWHNQPKPPKGLISTFPLQFSGKSSADKLSDLFAHMVNAGADFFVETQPDNIAWLMNVRGEDLTYTPIPHSFLLVAQSGQVFWSVDQSKFDDLVHDSIPEKVEILPHGDFLKSILERVGAGKVVLLDPGFSPIAVRLALADVQAVEVNETSSLTLAKAKKNATELEGIRACHVQDGVALTEFCAWISKAVPMLSATGSPLRERDAEEKILALRKARPGFICESFDTISAASGNAAMCHYSTTPEQNAPILPENPYLLDSGGQYDTGTTDVTRSFCFGAASEEYRRAYTAVFKAFHALATLRFPKGTQGHHIDAICRRPLWDLGLDYDHGTGHGIGHCLSVHEHPHRIGKDVNPVDLIQGMVLSIEPGFYAADQFGIRIENLFEIIEEADGFLSFQNLTFAPIQTDMLNLSNLTPSELDWLNTYHEEVVSRLSPFLTEVTRDWLVSVCSALALSKSH</sequence>